<comment type="caution">
    <text evidence="2">The sequence shown here is derived from an EMBL/GenBank/DDBJ whole genome shotgun (WGS) entry which is preliminary data.</text>
</comment>
<keyword evidence="1" id="KW-0732">Signal</keyword>
<dbReference type="EMBL" id="JBHUFC010000002">
    <property type="protein sequence ID" value="MFD1786855.1"/>
    <property type="molecule type" value="Genomic_DNA"/>
</dbReference>
<dbReference type="Pfam" id="PF10677">
    <property type="entry name" value="DUF2490"/>
    <property type="match status" value="1"/>
</dbReference>
<gene>
    <name evidence="2" type="ORF">ACFSC3_04645</name>
</gene>
<sequence length="224" mass="24481">MRNLISSLALPALLSAAPAAADEDIQGWTGVVAQGAVKGDLYVWLEGQARFTDDIGQLGQFILRPAAGVRFAPDASAIAGYAYVQTRSSAGAITREHRPWQQVQFALVRNGAGKPVVTSRTRLEQRMVEGRNRTGWRLRQFVRAGVPISRSGVQAVVFSEGFFNLNSTDFGARSGVDQWRNFVGLGLPVGKKARLEPGYLNQRVFRPGEDRTNHVLNATLFVTL</sequence>
<keyword evidence="3" id="KW-1185">Reference proteome</keyword>
<evidence type="ECO:0000313" key="3">
    <source>
        <dbReference type="Proteomes" id="UP001597283"/>
    </source>
</evidence>
<dbReference type="RefSeq" id="WP_380939211.1">
    <property type="nucleotide sequence ID" value="NZ_JBHUFC010000002.1"/>
</dbReference>
<organism evidence="2 3">
    <name type="scientific">Sphingomonas floccifaciens</name>
    <dbReference type="NCBI Taxonomy" id="1844115"/>
    <lineage>
        <taxon>Bacteria</taxon>
        <taxon>Pseudomonadati</taxon>
        <taxon>Pseudomonadota</taxon>
        <taxon>Alphaproteobacteria</taxon>
        <taxon>Sphingomonadales</taxon>
        <taxon>Sphingomonadaceae</taxon>
        <taxon>Sphingomonas</taxon>
    </lineage>
</organism>
<proteinExistence type="predicted"/>
<feature type="signal peptide" evidence="1">
    <location>
        <begin position="1"/>
        <end position="21"/>
    </location>
</feature>
<dbReference type="Proteomes" id="UP001597283">
    <property type="component" value="Unassembled WGS sequence"/>
</dbReference>
<evidence type="ECO:0000256" key="1">
    <source>
        <dbReference type="SAM" id="SignalP"/>
    </source>
</evidence>
<evidence type="ECO:0000313" key="2">
    <source>
        <dbReference type="EMBL" id="MFD1786855.1"/>
    </source>
</evidence>
<reference evidence="3" key="1">
    <citation type="journal article" date="2019" name="Int. J. Syst. Evol. Microbiol.">
        <title>The Global Catalogue of Microorganisms (GCM) 10K type strain sequencing project: providing services to taxonomists for standard genome sequencing and annotation.</title>
        <authorList>
            <consortium name="The Broad Institute Genomics Platform"/>
            <consortium name="The Broad Institute Genome Sequencing Center for Infectious Disease"/>
            <person name="Wu L."/>
            <person name="Ma J."/>
        </authorList>
    </citation>
    <scope>NUCLEOTIDE SEQUENCE [LARGE SCALE GENOMIC DNA]</scope>
    <source>
        <strain evidence="3">Q85</strain>
    </source>
</reference>
<feature type="chain" id="PRO_5046087091" evidence="1">
    <location>
        <begin position="22"/>
        <end position="224"/>
    </location>
</feature>
<protein>
    <submittedName>
        <fullName evidence="2">DUF2490 domain-containing protein</fullName>
    </submittedName>
</protein>
<accession>A0ABW4N9P4</accession>
<name>A0ABW4N9P4_9SPHN</name>
<dbReference type="InterPro" id="IPR019619">
    <property type="entry name" value="DUF2490"/>
</dbReference>